<evidence type="ECO:0000259" key="3">
    <source>
        <dbReference type="PROSITE" id="PS50977"/>
    </source>
</evidence>
<dbReference type="InterPro" id="IPR050109">
    <property type="entry name" value="HTH-type_TetR-like_transc_reg"/>
</dbReference>
<evidence type="ECO:0000256" key="2">
    <source>
        <dbReference type="PROSITE-ProRule" id="PRU00335"/>
    </source>
</evidence>
<dbReference type="GO" id="GO:0003700">
    <property type="term" value="F:DNA-binding transcription factor activity"/>
    <property type="evidence" value="ECO:0007669"/>
    <property type="project" value="TreeGrafter"/>
</dbReference>
<keyword evidence="1 2" id="KW-0238">DNA-binding</keyword>
<dbReference type="PROSITE" id="PS50977">
    <property type="entry name" value="HTH_TETR_2"/>
    <property type="match status" value="1"/>
</dbReference>
<evidence type="ECO:0000313" key="4">
    <source>
        <dbReference type="EMBL" id="GII36968.1"/>
    </source>
</evidence>
<feature type="domain" description="HTH tetR-type" evidence="3">
    <location>
        <begin position="1"/>
        <end position="61"/>
    </location>
</feature>
<feature type="DNA-binding region" description="H-T-H motif" evidence="2">
    <location>
        <begin position="24"/>
        <end position="43"/>
    </location>
</feature>
<dbReference type="Proteomes" id="UP000622547">
    <property type="component" value="Unassembled WGS sequence"/>
</dbReference>
<dbReference type="SUPFAM" id="SSF46689">
    <property type="entry name" value="Homeodomain-like"/>
    <property type="match status" value="1"/>
</dbReference>
<dbReference type="Gene3D" id="1.10.357.10">
    <property type="entry name" value="Tetracycline Repressor, domain 2"/>
    <property type="match status" value="1"/>
</dbReference>
<dbReference type="GO" id="GO:0000976">
    <property type="term" value="F:transcription cis-regulatory region binding"/>
    <property type="evidence" value="ECO:0007669"/>
    <property type="project" value="TreeGrafter"/>
</dbReference>
<dbReference type="RefSeq" id="WP_204072668.1">
    <property type="nucleotide sequence ID" value="NZ_BAABHI010000018.1"/>
</dbReference>
<gene>
    <name evidence="4" type="ORF">Pph01_19710</name>
</gene>
<dbReference type="PRINTS" id="PR00455">
    <property type="entry name" value="HTHTETR"/>
</dbReference>
<proteinExistence type="predicted"/>
<dbReference type="Pfam" id="PF00440">
    <property type="entry name" value="TetR_N"/>
    <property type="match status" value="1"/>
</dbReference>
<sequence>MDVKTRILQAAATLLSESAEADISTRAVCEAAGVGAPALYRQFGDKEGLLTAVVDYGFEQYLASKRAARPSADPVQDLRDGWDNHVAFAVENPNYYRLIYSPGLSAPPGAAAEAHALLVAVLERCAAAGRLRISPEVAAQMVMSANAGVALSLVSRPAIYTDSEFSRLVRDAVIAFITVDGATGAGDGAQGSASGAPGVPVTATTLSAQLRDTPPADLTSAETALLQQWLALLGTPSEA</sequence>
<evidence type="ECO:0000256" key="1">
    <source>
        <dbReference type="ARBA" id="ARBA00023125"/>
    </source>
</evidence>
<organism evidence="4 5">
    <name type="scientific">Planotetraspora phitsanulokensis</name>
    <dbReference type="NCBI Taxonomy" id="575192"/>
    <lineage>
        <taxon>Bacteria</taxon>
        <taxon>Bacillati</taxon>
        <taxon>Actinomycetota</taxon>
        <taxon>Actinomycetes</taxon>
        <taxon>Streptosporangiales</taxon>
        <taxon>Streptosporangiaceae</taxon>
        <taxon>Planotetraspora</taxon>
    </lineage>
</organism>
<dbReference type="EMBL" id="BOOP01000007">
    <property type="protein sequence ID" value="GII36968.1"/>
    <property type="molecule type" value="Genomic_DNA"/>
</dbReference>
<dbReference type="SUPFAM" id="SSF48498">
    <property type="entry name" value="Tetracyclin repressor-like, C-terminal domain"/>
    <property type="match status" value="1"/>
</dbReference>
<dbReference type="AlphaFoldDB" id="A0A8J3U1Q1"/>
<dbReference type="InterPro" id="IPR001647">
    <property type="entry name" value="HTH_TetR"/>
</dbReference>
<evidence type="ECO:0000313" key="5">
    <source>
        <dbReference type="Proteomes" id="UP000622547"/>
    </source>
</evidence>
<accession>A0A8J3U1Q1</accession>
<dbReference type="PANTHER" id="PTHR30055">
    <property type="entry name" value="HTH-TYPE TRANSCRIPTIONAL REGULATOR RUTR"/>
    <property type="match status" value="1"/>
</dbReference>
<comment type="caution">
    <text evidence="4">The sequence shown here is derived from an EMBL/GenBank/DDBJ whole genome shotgun (WGS) entry which is preliminary data.</text>
</comment>
<dbReference type="PANTHER" id="PTHR30055:SF220">
    <property type="entry name" value="TETR-FAMILY REGULATORY PROTEIN"/>
    <property type="match status" value="1"/>
</dbReference>
<protein>
    <submittedName>
        <fullName evidence="4">TetR family transcriptional regulator</fullName>
    </submittedName>
</protein>
<keyword evidence="5" id="KW-1185">Reference proteome</keyword>
<dbReference type="InterPro" id="IPR036271">
    <property type="entry name" value="Tet_transcr_reg_TetR-rel_C_sf"/>
</dbReference>
<dbReference type="InterPro" id="IPR009057">
    <property type="entry name" value="Homeodomain-like_sf"/>
</dbReference>
<name>A0A8J3U1Q1_9ACTN</name>
<reference evidence="4 5" key="1">
    <citation type="submission" date="2021-01" db="EMBL/GenBank/DDBJ databases">
        <title>Whole genome shotgun sequence of Planotetraspora phitsanulokensis NBRC 104273.</title>
        <authorList>
            <person name="Komaki H."/>
            <person name="Tamura T."/>
        </authorList>
    </citation>
    <scope>NUCLEOTIDE SEQUENCE [LARGE SCALE GENOMIC DNA]</scope>
    <source>
        <strain evidence="4 5">NBRC 104273</strain>
    </source>
</reference>